<feature type="region of interest" description="Disordered" evidence="1">
    <location>
        <begin position="1"/>
        <end position="26"/>
    </location>
</feature>
<gene>
    <name evidence="2" type="ORF">POJ06DRAFT_248768</name>
</gene>
<dbReference type="RefSeq" id="XP_056045554.1">
    <property type="nucleotide sequence ID" value="XM_056187076.1"/>
</dbReference>
<feature type="compositionally biased region" description="Low complexity" evidence="1">
    <location>
        <begin position="1"/>
        <end position="21"/>
    </location>
</feature>
<organism evidence="2 3">
    <name type="scientific">Lipomyces tetrasporus</name>
    <dbReference type="NCBI Taxonomy" id="54092"/>
    <lineage>
        <taxon>Eukaryota</taxon>
        <taxon>Fungi</taxon>
        <taxon>Dikarya</taxon>
        <taxon>Ascomycota</taxon>
        <taxon>Saccharomycotina</taxon>
        <taxon>Lipomycetes</taxon>
        <taxon>Lipomycetales</taxon>
        <taxon>Lipomycetaceae</taxon>
        <taxon>Lipomyces</taxon>
    </lineage>
</organism>
<evidence type="ECO:0000313" key="3">
    <source>
        <dbReference type="Proteomes" id="UP001217417"/>
    </source>
</evidence>
<reference evidence="2" key="1">
    <citation type="submission" date="2023-03" db="EMBL/GenBank/DDBJ databases">
        <title>Near-Complete genome sequence of Lipomyces tetrasporous NRRL Y-64009, an oleaginous yeast capable of growing on lignocellulosic hydrolysates.</title>
        <authorList>
            <consortium name="Lawrence Berkeley National Laboratory"/>
            <person name="Jagtap S.S."/>
            <person name="Liu J.-J."/>
            <person name="Walukiewicz H.E."/>
            <person name="Pangilinan J."/>
            <person name="Lipzen A."/>
            <person name="Ahrendt S."/>
            <person name="Koriabine M."/>
            <person name="Cobaugh K."/>
            <person name="Salamov A."/>
            <person name="Yoshinaga Y."/>
            <person name="Ng V."/>
            <person name="Daum C."/>
            <person name="Grigoriev I.V."/>
            <person name="Slininger P.J."/>
            <person name="Dien B.S."/>
            <person name="Jin Y.-S."/>
            <person name="Rao C.V."/>
        </authorList>
    </citation>
    <scope>NUCLEOTIDE SEQUENCE</scope>
    <source>
        <strain evidence="2">NRRL Y-64009</strain>
    </source>
</reference>
<dbReference type="Proteomes" id="UP001217417">
    <property type="component" value="Unassembled WGS sequence"/>
</dbReference>
<sequence>MSSATCRRSSTSSISSGSPACYTRSSSFSTYSAAGPLDDPLYGPPSPFSFVPPSAMSLPSSPATSRPASPRSLSNSRKTSIPRRESASASLSAFARLNLGRRPSVAERAEMAELTGLNCSEGNFDSQNSEEISRVVKQILDFSVIRTERGSKFSDRRRRSTSHAATDELPVGFKSGWGWRISESDGRITSQERNESRSTSRSRARTRRNARCCCESASCGGERSRCGVLRCRERSLSPTST</sequence>
<evidence type="ECO:0000313" key="2">
    <source>
        <dbReference type="EMBL" id="KAJ8102104.1"/>
    </source>
</evidence>
<feature type="region of interest" description="Disordered" evidence="1">
    <location>
        <begin position="42"/>
        <end position="87"/>
    </location>
</feature>
<name>A0AAD7QV73_9ASCO</name>
<keyword evidence="3" id="KW-1185">Reference proteome</keyword>
<feature type="compositionally biased region" description="Low complexity" evidence="1">
    <location>
        <begin position="48"/>
        <end position="74"/>
    </location>
</feature>
<dbReference type="GeneID" id="80882242"/>
<proteinExistence type="predicted"/>
<accession>A0AAD7QV73</accession>
<dbReference type="AlphaFoldDB" id="A0AAD7QV73"/>
<dbReference type="EMBL" id="JARPMG010000003">
    <property type="protein sequence ID" value="KAJ8102104.1"/>
    <property type="molecule type" value="Genomic_DNA"/>
</dbReference>
<protein>
    <submittedName>
        <fullName evidence="2">Uncharacterized protein</fullName>
    </submittedName>
</protein>
<comment type="caution">
    <text evidence="2">The sequence shown here is derived from an EMBL/GenBank/DDBJ whole genome shotgun (WGS) entry which is preliminary data.</text>
</comment>
<evidence type="ECO:0000256" key="1">
    <source>
        <dbReference type="SAM" id="MobiDB-lite"/>
    </source>
</evidence>